<dbReference type="EMBL" id="JAUUUS010000292">
    <property type="protein sequence ID" value="MDP1448435.1"/>
    <property type="molecule type" value="Genomic_DNA"/>
</dbReference>
<dbReference type="InterPro" id="IPR018129">
    <property type="entry name" value="PEP_COase_Lys_AS"/>
</dbReference>
<keyword evidence="7 10" id="KW-0456">Lyase</keyword>
<evidence type="ECO:0000256" key="4">
    <source>
        <dbReference type="ARBA" id="ARBA00012305"/>
    </source>
</evidence>
<dbReference type="HAMAP" id="MF_00595">
    <property type="entry name" value="PEPcase_type1"/>
    <property type="match status" value="1"/>
</dbReference>
<evidence type="ECO:0000256" key="12">
    <source>
        <dbReference type="PROSITE-ProRule" id="PRU10112"/>
    </source>
</evidence>
<evidence type="ECO:0000256" key="11">
    <source>
        <dbReference type="PROSITE-ProRule" id="PRU10111"/>
    </source>
</evidence>
<evidence type="ECO:0000313" key="13">
    <source>
        <dbReference type="EMBL" id="MDP1448435.1"/>
    </source>
</evidence>
<accession>A0AAW8ASQ2</accession>
<dbReference type="Proteomes" id="UP001242129">
    <property type="component" value="Unassembled WGS sequence"/>
</dbReference>
<protein>
    <recommendedName>
        <fullName evidence="5 10">Phosphoenolpyruvate carboxylase</fullName>
        <shortName evidence="10">PEPC</shortName>
        <shortName evidence="10">PEPCase</shortName>
        <ecNumber evidence="4 10">4.1.1.31</ecNumber>
    </recommendedName>
</protein>
<dbReference type="Pfam" id="PF00311">
    <property type="entry name" value="PEPcase"/>
    <property type="match status" value="1"/>
</dbReference>
<dbReference type="Gene3D" id="1.20.1440.90">
    <property type="entry name" value="Phosphoenolpyruvate/pyruvate domain"/>
    <property type="match status" value="1"/>
</dbReference>
<dbReference type="PROSITE" id="PS00781">
    <property type="entry name" value="PEPCASE_1"/>
    <property type="match status" value="1"/>
</dbReference>
<dbReference type="GO" id="GO:0000287">
    <property type="term" value="F:magnesium ion binding"/>
    <property type="evidence" value="ECO:0007669"/>
    <property type="project" value="UniProtKB-UniRule"/>
</dbReference>
<evidence type="ECO:0000256" key="5">
    <source>
        <dbReference type="ARBA" id="ARBA00022419"/>
    </source>
</evidence>
<dbReference type="PANTHER" id="PTHR30523:SF6">
    <property type="entry name" value="PHOSPHOENOLPYRUVATE CARBOXYLASE"/>
    <property type="match status" value="1"/>
</dbReference>
<dbReference type="GO" id="GO:0005829">
    <property type="term" value="C:cytosol"/>
    <property type="evidence" value="ECO:0007669"/>
    <property type="project" value="TreeGrafter"/>
</dbReference>
<comment type="caution">
    <text evidence="13">The sequence shown here is derived from an EMBL/GenBank/DDBJ whole genome shotgun (WGS) entry which is preliminary data.</text>
</comment>
<feature type="active site" evidence="10 12">
    <location>
        <position position="556"/>
    </location>
</feature>
<dbReference type="GO" id="GO:0006107">
    <property type="term" value="P:oxaloacetate metabolic process"/>
    <property type="evidence" value="ECO:0007669"/>
    <property type="project" value="UniProtKB-UniRule"/>
</dbReference>
<evidence type="ECO:0000256" key="1">
    <source>
        <dbReference type="ARBA" id="ARBA00001946"/>
    </source>
</evidence>
<dbReference type="EC" id="4.1.1.31" evidence="4 10"/>
<dbReference type="InterPro" id="IPR033129">
    <property type="entry name" value="PEPCASE_His_AS"/>
</dbReference>
<evidence type="ECO:0000256" key="6">
    <source>
        <dbReference type="ARBA" id="ARBA00022842"/>
    </source>
</evidence>
<proteinExistence type="inferred from homology"/>
<dbReference type="InterPro" id="IPR021135">
    <property type="entry name" value="PEP_COase"/>
</dbReference>
<dbReference type="InterPro" id="IPR015813">
    <property type="entry name" value="Pyrv/PenolPyrv_kinase-like_dom"/>
</dbReference>
<evidence type="ECO:0000256" key="8">
    <source>
        <dbReference type="ARBA" id="ARBA00023300"/>
    </source>
</evidence>
<comment type="similarity">
    <text evidence="3 10">Belongs to the PEPCase type 1 family.</text>
</comment>
<sequence>MIQQIDAPLREDVRLLGNLLGETLKLHAGQDLFNQIEQIRALSKGARDGQVEAEKQLEQLFLSLEDAEILPLTRAFTHFLNFANIAEQYHVVRRRRQSEFDDTAESPNPLVPLFEKFKQQEISADTLYQQICELKIELVLTAHPTEVSRRTLIQKYDGINNALSKFDQQKLTPRERQAVLADLKQLISSAWQTDEIRQHRPTPIDEAKWGFTTIEQTLWNAVPKFIRELNSMVTEQCAQNLPLDVAPVRFASWMGGDRDGNPNVTHTVTQEVLWLSRWKAADLYVRDIENLRWELSIQQCSPEISEALGQPHPEPYREYLRDTRTRLKATRHWLAEKLKGNDADDSLVIKSKDELLQPLLTCYRSLMDCNLAEIANGSLLDFIYRVNSFGIELLKLDIRQESGRHRQAISAITEYLGLGNFETWTEQARQNFLLQELQSKRPLLPKHLNEPAGSLIEHPDVQEVFATMRTLAEQPSESLGAYIISMAEYPSDVLAVLLLQKEAGIKQALRVVPLFETLKDLDGAAATMSTLFNMHWYKQHIQGKHEVMIGYSDSAKDAGFMSANWAQYRAQEELTAVAQQHGVQLTLFHGRGGSISRGGAPTQQALFSQPPGSISGAIRVTEQGEMIRFKFGLEEIALQNLEIYTAATLEATLLPPPEPKQEWRDLMHQMTELSVQVYRQTVRENPHFVKYLRTVTPELELQMLPLGSRPAKRKVSGGIESLRAIPWVFAWTQIRLMLPAWLGTGAALNAVLDQGQRTVLDEMLAEWPYFQTLIDMLEMVLSKADANVALYYESHLTQDEDLKVLGTELRQRLQDAVQTLLSLKGESKLLSSNGVLDQSMKVRKPYLLPLHLLQAELMKRRRLYLEQQQAENTPVDHALMVSIAGIAAGLRNTG</sequence>
<evidence type="ECO:0000256" key="3">
    <source>
        <dbReference type="ARBA" id="ARBA00008346"/>
    </source>
</evidence>
<feature type="active site" evidence="10 11">
    <location>
        <position position="143"/>
    </location>
</feature>
<comment type="subunit">
    <text evidence="10">Homotetramer.</text>
</comment>
<evidence type="ECO:0000256" key="7">
    <source>
        <dbReference type="ARBA" id="ARBA00023239"/>
    </source>
</evidence>
<dbReference type="GeneID" id="69583542"/>
<dbReference type="SUPFAM" id="SSF51621">
    <property type="entry name" value="Phosphoenolpyruvate/pyruvate domain"/>
    <property type="match status" value="1"/>
</dbReference>
<evidence type="ECO:0000256" key="2">
    <source>
        <dbReference type="ARBA" id="ARBA00003670"/>
    </source>
</evidence>
<evidence type="ECO:0000313" key="14">
    <source>
        <dbReference type="Proteomes" id="UP001242129"/>
    </source>
</evidence>
<gene>
    <name evidence="10 13" type="primary">ppc</name>
    <name evidence="13" type="ORF">Q8G51_11750</name>
</gene>
<keyword evidence="6 10" id="KW-0460">Magnesium</keyword>
<comment type="function">
    <text evidence="2 10">Forms oxaloacetate, a four-carbon dicarboxylic acid source for the tricarboxylic acid cycle.</text>
</comment>
<evidence type="ECO:0000256" key="10">
    <source>
        <dbReference type="HAMAP-Rule" id="MF_00595"/>
    </source>
</evidence>
<dbReference type="RefSeq" id="WP_005268200.1">
    <property type="nucleotide sequence ID" value="NZ_CP072549.1"/>
</dbReference>
<evidence type="ECO:0000256" key="9">
    <source>
        <dbReference type="ARBA" id="ARBA00048995"/>
    </source>
</evidence>
<dbReference type="GO" id="GO:0006099">
    <property type="term" value="P:tricarboxylic acid cycle"/>
    <property type="evidence" value="ECO:0007669"/>
    <property type="project" value="InterPro"/>
</dbReference>
<dbReference type="NCBIfam" id="NF000584">
    <property type="entry name" value="PRK00009.1"/>
    <property type="match status" value="1"/>
</dbReference>
<organism evidence="13 14">
    <name type="scientific">Acinetobacter lwoffii</name>
    <dbReference type="NCBI Taxonomy" id="28090"/>
    <lineage>
        <taxon>Bacteria</taxon>
        <taxon>Pseudomonadati</taxon>
        <taxon>Pseudomonadota</taxon>
        <taxon>Gammaproteobacteria</taxon>
        <taxon>Moraxellales</taxon>
        <taxon>Moraxellaceae</taxon>
        <taxon>Acinetobacter</taxon>
    </lineage>
</organism>
<dbReference type="PANTHER" id="PTHR30523">
    <property type="entry name" value="PHOSPHOENOLPYRUVATE CARBOXYLASE"/>
    <property type="match status" value="1"/>
</dbReference>
<dbReference type="GO" id="GO:0008964">
    <property type="term" value="F:phosphoenolpyruvate carboxylase activity"/>
    <property type="evidence" value="ECO:0007669"/>
    <property type="project" value="UniProtKB-UniRule"/>
</dbReference>
<dbReference type="PROSITE" id="PS00393">
    <property type="entry name" value="PEPCASE_2"/>
    <property type="match status" value="1"/>
</dbReference>
<dbReference type="GO" id="GO:0015977">
    <property type="term" value="P:carbon fixation"/>
    <property type="evidence" value="ECO:0007669"/>
    <property type="project" value="UniProtKB-UniRule"/>
</dbReference>
<keyword evidence="8 10" id="KW-0120">Carbon dioxide fixation</keyword>
<reference evidence="13" key="1">
    <citation type="submission" date="2023-07" db="EMBL/GenBank/DDBJ databases">
        <title>Dynamics of blaOXA-23 gene transmission in Acinetobacter spp. from contaminated veterinary surfaces.</title>
        <authorList>
            <person name="Moreira Da Silva J."/>
            <person name="Menezes J."/>
            <person name="Fernandes L."/>
            <person name="Marques C."/>
            <person name="Amaral A."/>
            <person name="Timofte D."/>
            <person name="Pomba C."/>
        </authorList>
    </citation>
    <scope>NUCLEOTIDE SEQUENCE</scope>
    <source>
        <strain evidence="13">CMVB11Z4A1</strain>
    </source>
</reference>
<dbReference type="PRINTS" id="PR00150">
    <property type="entry name" value="PEPCARBXLASE"/>
</dbReference>
<dbReference type="InterPro" id="IPR022805">
    <property type="entry name" value="PEP_COase_bac/pln-type"/>
</dbReference>
<name>A0AAW8ASQ2_ACILW</name>
<comment type="cofactor">
    <cofactor evidence="1 10">
        <name>Mg(2+)</name>
        <dbReference type="ChEBI" id="CHEBI:18420"/>
    </cofactor>
</comment>
<comment type="catalytic activity">
    <reaction evidence="9 10">
        <text>oxaloacetate + phosphate = phosphoenolpyruvate + hydrogencarbonate</text>
        <dbReference type="Rhea" id="RHEA:28370"/>
        <dbReference type="ChEBI" id="CHEBI:16452"/>
        <dbReference type="ChEBI" id="CHEBI:17544"/>
        <dbReference type="ChEBI" id="CHEBI:43474"/>
        <dbReference type="ChEBI" id="CHEBI:58702"/>
        <dbReference type="EC" id="4.1.1.31"/>
    </reaction>
</comment>
<dbReference type="AlphaFoldDB" id="A0AAW8ASQ2"/>